<keyword evidence="4 8" id="KW-0812">Transmembrane</keyword>
<dbReference type="EMBL" id="QUSM01000002">
    <property type="protein sequence ID" value="RGD75591.1"/>
    <property type="molecule type" value="Genomic_DNA"/>
</dbReference>
<evidence type="ECO:0000259" key="9">
    <source>
        <dbReference type="PROSITE" id="PS50928"/>
    </source>
</evidence>
<comment type="similarity">
    <text evidence="8">Belongs to the binding-protein-dependent transport system permease family.</text>
</comment>
<dbReference type="PANTHER" id="PTHR30614">
    <property type="entry name" value="MEMBRANE COMPONENT OF AMINO ACID ABC TRANSPORTER"/>
    <property type="match status" value="1"/>
</dbReference>
<dbReference type="GeneID" id="98000303"/>
<dbReference type="SUPFAM" id="SSF161098">
    <property type="entry name" value="MetI-like"/>
    <property type="match status" value="1"/>
</dbReference>
<dbReference type="Gene3D" id="1.10.3720.10">
    <property type="entry name" value="MetI-like"/>
    <property type="match status" value="1"/>
</dbReference>
<dbReference type="PANTHER" id="PTHR30614:SF46">
    <property type="entry name" value="ABC TRANSPORTER MEMBRANE SPANNING PERMEASE-GLUTAMINE TRANSPORT"/>
    <property type="match status" value="1"/>
</dbReference>
<reference evidence="10 11" key="1">
    <citation type="submission" date="2018-08" db="EMBL/GenBank/DDBJ databases">
        <title>A genome reference for cultivated species of the human gut microbiota.</title>
        <authorList>
            <person name="Zou Y."/>
            <person name="Xue W."/>
            <person name="Luo G."/>
        </authorList>
    </citation>
    <scope>NUCLEOTIDE SEQUENCE [LARGE SCALE GENOMIC DNA]</scope>
    <source>
        <strain evidence="10 11">AM25-6</strain>
    </source>
</reference>
<dbReference type="Proteomes" id="UP000261212">
    <property type="component" value="Unassembled WGS sequence"/>
</dbReference>
<dbReference type="CDD" id="cd06261">
    <property type="entry name" value="TM_PBP2"/>
    <property type="match status" value="1"/>
</dbReference>
<dbReference type="AlphaFoldDB" id="A0A3E3E204"/>
<evidence type="ECO:0000313" key="10">
    <source>
        <dbReference type="EMBL" id="RGD75591.1"/>
    </source>
</evidence>
<evidence type="ECO:0000256" key="8">
    <source>
        <dbReference type="RuleBase" id="RU363032"/>
    </source>
</evidence>
<evidence type="ECO:0000256" key="1">
    <source>
        <dbReference type="ARBA" id="ARBA00004651"/>
    </source>
</evidence>
<feature type="transmembrane region" description="Helical" evidence="8">
    <location>
        <begin position="166"/>
        <end position="184"/>
    </location>
</feature>
<dbReference type="RefSeq" id="WP_007049965.1">
    <property type="nucleotide sequence ID" value="NZ_CABKNJ010000001.1"/>
</dbReference>
<feature type="domain" description="ABC transmembrane type-1" evidence="9">
    <location>
        <begin position="18"/>
        <end position="212"/>
    </location>
</feature>
<protein>
    <submittedName>
        <fullName evidence="10">Amino acid ABC transporter permease</fullName>
    </submittedName>
</protein>
<feature type="transmembrane region" description="Helical" evidence="8">
    <location>
        <begin position="20"/>
        <end position="44"/>
    </location>
</feature>
<gene>
    <name evidence="10" type="ORF">DW687_04505</name>
</gene>
<accession>A0A3E3E204</accession>
<keyword evidence="7 8" id="KW-0472">Membrane</keyword>
<sequence>MNFLEVFSGATPLLLEGLAMTVQITIISLIIAFFLGLFSCVMGISSFKPFKAISKFYLWLIRGTPLLVQCFFVYFGLPQLIQSFGIDFRLTAYSAGIITLSLNAGAYMSEIFRGGIQAVDKGQMEAARSLGLPKGRAMIKVILPQALKICIPSLVNQFIITLKDTSIISTISLAEVVYAANIYIGRTMNSFATWTLVGLMYLVVVTLLSSLSNYIERRISNE</sequence>
<dbReference type="GO" id="GO:0043190">
    <property type="term" value="C:ATP-binding cassette (ABC) transporter complex"/>
    <property type="evidence" value="ECO:0007669"/>
    <property type="project" value="InterPro"/>
</dbReference>
<comment type="caution">
    <text evidence="10">The sequence shown here is derived from an EMBL/GenBank/DDBJ whole genome shotgun (WGS) entry which is preliminary data.</text>
</comment>
<dbReference type="NCBIfam" id="TIGR01726">
    <property type="entry name" value="HEQRo_perm_3TM"/>
    <property type="match status" value="1"/>
</dbReference>
<dbReference type="Pfam" id="PF00528">
    <property type="entry name" value="BPD_transp_1"/>
    <property type="match status" value="1"/>
</dbReference>
<dbReference type="GO" id="GO:0022857">
    <property type="term" value="F:transmembrane transporter activity"/>
    <property type="evidence" value="ECO:0007669"/>
    <property type="project" value="InterPro"/>
</dbReference>
<dbReference type="PROSITE" id="PS50928">
    <property type="entry name" value="ABC_TM1"/>
    <property type="match status" value="1"/>
</dbReference>
<keyword evidence="2 8" id="KW-0813">Transport</keyword>
<name>A0A3E3E204_9FIRM</name>
<keyword evidence="3" id="KW-1003">Cell membrane</keyword>
<feature type="transmembrane region" description="Helical" evidence="8">
    <location>
        <begin position="191"/>
        <end position="215"/>
    </location>
</feature>
<comment type="subcellular location">
    <subcellularLocation>
        <location evidence="1 8">Cell membrane</location>
        <topology evidence="1 8">Multi-pass membrane protein</topology>
    </subcellularLocation>
</comment>
<keyword evidence="5" id="KW-0029">Amino-acid transport</keyword>
<proteinExistence type="inferred from homology"/>
<feature type="transmembrane region" description="Helical" evidence="8">
    <location>
        <begin position="56"/>
        <end position="77"/>
    </location>
</feature>
<dbReference type="InterPro" id="IPR000515">
    <property type="entry name" value="MetI-like"/>
</dbReference>
<evidence type="ECO:0000256" key="4">
    <source>
        <dbReference type="ARBA" id="ARBA00022692"/>
    </source>
</evidence>
<evidence type="ECO:0000256" key="2">
    <source>
        <dbReference type="ARBA" id="ARBA00022448"/>
    </source>
</evidence>
<dbReference type="GO" id="GO:0006865">
    <property type="term" value="P:amino acid transport"/>
    <property type="evidence" value="ECO:0007669"/>
    <property type="project" value="UniProtKB-KW"/>
</dbReference>
<evidence type="ECO:0000256" key="3">
    <source>
        <dbReference type="ARBA" id="ARBA00022475"/>
    </source>
</evidence>
<evidence type="ECO:0000256" key="5">
    <source>
        <dbReference type="ARBA" id="ARBA00022970"/>
    </source>
</evidence>
<dbReference type="FunFam" id="1.10.3720.10:FF:000033">
    <property type="entry name" value="Polar amino acid ABC transporter permease"/>
    <property type="match status" value="1"/>
</dbReference>
<evidence type="ECO:0000256" key="7">
    <source>
        <dbReference type="ARBA" id="ARBA00023136"/>
    </source>
</evidence>
<evidence type="ECO:0000313" key="11">
    <source>
        <dbReference type="Proteomes" id="UP000261212"/>
    </source>
</evidence>
<evidence type="ECO:0000256" key="6">
    <source>
        <dbReference type="ARBA" id="ARBA00022989"/>
    </source>
</evidence>
<keyword evidence="6 8" id="KW-1133">Transmembrane helix</keyword>
<dbReference type="InterPro" id="IPR043429">
    <property type="entry name" value="ArtM/GltK/GlnP/TcyL/YhdX-like"/>
</dbReference>
<organism evidence="10 11">
    <name type="scientific">Anaerofustis stercorihominis</name>
    <dbReference type="NCBI Taxonomy" id="214853"/>
    <lineage>
        <taxon>Bacteria</taxon>
        <taxon>Bacillati</taxon>
        <taxon>Bacillota</taxon>
        <taxon>Clostridia</taxon>
        <taxon>Eubacteriales</taxon>
        <taxon>Eubacteriaceae</taxon>
        <taxon>Anaerofustis</taxon>
    </lineage>
</organism>
<dbReference type="InterPro" id="IPR010065">
    <property type="entry name" value="AA_ABC_transptr_permease_3TM"/>
</dbReference>
<dbReference type="InterPro" id="IPR035906">
    <property type="entry name" value="MetI-like_sf"/>
</dbReference>